<dbReference type="PANTHER" id="PTHR33240:SF17">
    <property type="entry name" value="EUKARYOTIC PEPTIDE CHAIN RELEASE FACTOR GTP-BINDING SUBUNIT-LIKE"/>
    <property type="match status" value="1"/>
</dbReference>
<reference evidence="1" key="2">
    <citation type="journal article" date="2024" name="Plant">
        <title>Genomic evolution and insights into agronomic trait innovations of Sesamum species.</title>
        <authorList>
            <person name="Miao H."/>
            <person name="Wang L."/>
            <person name="Qu L."/>
            <person name="Liu H."/>
            <person name="Sun Y."/>
            <person name="Le M."/>
            <person name="Wang Q."/>
            <person name="Wei S."/>
            <person name="Zheng Y."/>
            <person name="Lin W."/>
            <person name="Duan Y."/>
            <person name="Cao H."/>
            <person name="Xiong S."/>
            <person name="Wang X."/>
            <person name="Wei L."/>
            <person name="Li C."/>
            <person name="Ma Q."/>
            <person name="Ju M."/>
            <person name="Zhao R."/>
            <person name="Li G."/>
            <person name="Mu C."/>
            <person name="Tian Q."/>
            <person name="Mei H."/>
            <person name="Zhang T."/>
            <person name="Gao T."/>
            <person name="Zhang H."/>
        </authorList>
    </citation>
    <scope>NUCLEOTIDE SEQUENCE</scope>
    <source>
        <strain evidence="1">KEN1</strain>
    </source>
</reference>
<name>A0AAW2UH20_9LAMI</name>
<dbReference type="Gene3D" id="2.40.70.10">
    <property type="entry name" value="Acid Proteases"/>
    <property type="match status" value="1"/>
</dbReference>
<proteinExistence type="predicted"/>
<protein>
    <recommendedName>
        <fullName evidence="2">Peptidase A2 domain-containing protein</fullName>
    </recommendedName>
</protein>
<gene>
    <name evidence="1" type="ORF">Slati_3498000</name>
</gene>
<organism evidence="1">
    <name type="scientific">Sesamum latifolium</name>
    <dbReference type="NCBI Taxonomy" id="2727402"/>
    <lineage>
        <taxon>Eukaryota</taxon>
        <taxon>Viridiplantae</taxon>
        <taxon>Streptophyta</taxon>
        <taxon>Embryophyta</taxon>
        <taxon>Tracheophyta</taxon>
        <taxon>Spermatophyta</taxon>
        <taxon>Magnoliopsida</taxon>
        <taxon>eudicotyledons</taxon>
        <taxon>Gunneridae</taxon>
        <taxon>Pentapetalae</taxon>
        <taxon>asterids</taxon>
        <taxon>lamiids</taxon>
        <taxon>Lamiales</taxon>
        <taxon>Pedaliaceae</taxon>
        <taxon>Sesamum</taxon>
    </lineage>
</organism>
<sequence length="180" mass="20143">MIVGGPTGGDSGRSRKKYARYSETDRRGYQIMSVDKDDEIIFGKGDLDVDTGSQNDPMIIRMDIANFMVHKVLVDKGSSVDILFMDVLRKMKIGVASLRLVNTSLIGFGGSEVIPLRTIDLPVLIGMEPKRKTMMMKFLVVDTPFAYNVILGRPDLNLFRAFMSTFHLQMKFPIAMVSGR</sequence>
<comment type="caution">
    <text evidence="1">The sequence shown here is derived from an EMBL/GenBank/DDBJ whole genome shotgun (WGS) entry which is preliminary data.</text>
</comment>
<dbReference type="InterPro" id="IPR021109">
    <property type="entry name" value="Peptidase_aspartic_dom_sf"/>
</dbReference>
<dbReference type="AlphaFoldDB" id="A0AAW2UH20"/>
<evidence type="ECO:0008006" key="2">
    <source>
        <dbReference type="Google" id="ProtNLM"/>
    </source>
</evidence>
<dbReference type="EMBL" id="JACGWN010000012">
    <property type="protein sequence ID" value="KAL0416661.1"/>
    <property type="molecule type" value="Genomic_DNA"/>
</dbReference>
<dbReference type="CDD" id="cd00303">
    <property type="entry name" value="retropepsin_like"/>
    <property type="match status" value="1"/>
</dbReference>
<reference evidence="1" key="1">
    <citation type="submission" date="2020-06" db="EMBL/GenBank/DDBJ databases">
        <authorList>
            <person name="Li T."/>
            <person name="Hu X."/>
            <person name="Zhang T."/>
            <person name="Song X."/>
            <person name="Zhang H."/>
            <person name="Dai N."/>
            <person name="Sheng W."/>
            <person name="Hou X."/>
            <person name="Wei L."/>
        </authorList>
    </citation>
    <scope>NUCLEOTIDE SEQUENCE</scope>
    <source>
        <strain evidence="1">KEN1</strain>
        <tissue evidence="1">Leaf</tissue>
    </source>
</reference>
<dbReference type="PANTHER" id="PTHR33240">
    <property type="entry name" value="OS08G0508500 PROTEIN"/>
    <property type="match status" value="1"/>
</dbReference>
<evidence type="ECO:0000313" key="1">
    <source>
        <dbReference type="EMBL" id="KAL0416661.1"/>
    </source>
</evidence>
<accession>A0AAW2UH20</accession>